<dbReference type="Proteomes" id="UP000321863">
    <property type="component" value="Unassembled WGS sequence"/>
</dbReference>
<comment type="caution">
    <text evidence="2">The sequence shown here is derived from an EMBL/GenBank/DDBJ whole genome shotgun (WGS) entry which is preliminary data.</text>
</comment>
<evidence type="ECO:0000313" key="2">
    <source>
        <dbReference type="EMBL" id="GEN75445.1"/>
    </source>
</evidence>
<reference evidence="2 3" key="1">
    <citation type="submission" date="2019-07" db="EMBL/GenBank/DDBJ databases">
        <title>Whole genome shotgun sequence of Chryseobacterium hagamense NBRC 105253.</title>
        <authorList>
            <person name="Hosoyama A."/>
            <person name="Uohara A."/>
            <person name="Ohji S."/>
            <person name="Ichikawa N."/>
        </authorList>
    </citation>
    <scope>NUCLEOTIDE SEQUENCE [LARGE SCALE GENOMIC DNA]</scope>
    <source>
        <strain evidence="2 3">NBRC 105253</strain>
    </source>
</reference>
<accession>A0A511YJS3</accession>
<keyword evidence="3" id="KW-1185">Reference proteome</keyword>
<name>A0A511YJS3_9FLAO</name>
<dbReference type="EMBL" id="BJYJ01000004">
    <property type="protein sequence ID" value="GEN75445.1"/>
    <property type="molecule type" value="Genomic_DNA"/>
</dbReference>
<proteinExistence type="predicted"/>
<protein>
    <submittedName>
        <fullName evidence="2">Uncharacterized protein</fullName>
    </submittedName>
</protein>
<gene>
    <name evidence="2" type="ORF">CHA01nite_11850</name>
</gene>
<keyword evidence="1" id="KW-1133">Transmembrane helix</keyword>
<feature type="transmembrane region" description="Helical" evidence="1">
    <location>
        <begin position="6"/>
        <end position="23"/>
    </location>
</feature>
<sequence>MKKKSVIFIGITILAIIFAIKVFDRYNDVKKLTPLELQAKNK</sequence>
<keyword evidence="1" id="KW-0472">Membrane</keyword>
<dbReference type="RefSeq" id="WP_262712136.1">
    <property type="nucleotide sequence ID" value="NZ_BJYJ01000004.1"/>
</dbReference>
<evidence type="ECO:0000256" key="1">
    <source>
        <dbReference type="SAM" id="Phobius"/>
    </source>
</evidence>
<keyword evidence="1" id="KW-0812">Transmembrane</keyword>
<evidence type="ECO:0000313" key="3">
    <source>
        <dbReference type="Proteomes" id="UP000321863"/>
    </source>
</evidence>
<dbReference type="AlphaFoldDB" id="A0A511YJS3"/>
<organism evidence="2 3">
    <name type="scientific">Chryseobacterium hagamense</name>
    <dbReference type="NCBI Taxonomy" id="395935"/>
    <lineage>
        <taxon>Bacteria</taxon>
        <taxon>Pseudomonadati</taxon>
        <taxon>Bacteroidota</taxon>
        <taxon>Flavobacteriia</taxon>
        <taxon>Flavobacteriales</taxon>
        <taxon>Weeksellaceae</taxon>
        <taxon>Chryseobacterium group</taxon>
        <taxon>Chryseobacterium</taxon>
    </lineage>
</organism>